<dbReference type="PROSITE" id="PS01124">
    <property type="entry name" value="HTH_ARAC_FAMILY_2"/>
    <property type="match status" value="1"/>
</dbReference>
<sequence>MIYKVWQPDLPLSDYIKEMVYHKGHRPSHTKDRFLPDGTLNLVVDLQDEPKYIYDNLNLEEKQKCERAWFSGMHTEYLTISSGIDAEMMVVTFKAEGSFPFVNTPLHEFSNKVVDAELVFGEDILSLREELKSESKPEVKFKRMEEWLLSARKEVVFSGDVIPQLVQQIRETPSEVNLKDIAERSGYSQKQFIHLFKKYVGLSPKQYHRIVRFNEILEMIYGEKQIEWAMVAASCGYFDQAHFIRDFQAFSGLNPKKYITDQGDYRNYVPLK</sequence>
<dbReference type="Pfam" id="PF12833">
    <property type="entry name" value="HTH_18"/>
    <property type="match status" value="1"/>
</dbReference>
<evidence type="ECO:0000259" key="4">
    <source>
        <dbReference type="PROSITE" id="PS01124"/>
    </source>
</evidence>
<evidence type="ECO:0000256" key="3">
    <source>
        <dbReference type="ARBA" id="ARBA00023163"/>
    </source>
</evidence>
<dbReference type="Gene3D" id="1.10.10.60">
    <property type="entry name" value="Homeodomain-like"/>
    <property type="match status" value="1"/>
</dbReference>
<dbReference type="GO" id="GO:0003700">
    <property type="term" value="F:DNA-binding transcription factor activity"/>
    <property type="evidence" value="ECO:0007669"/>
    <property type="project" value="InterPro"/>
</dbReference>
<dbReference type="InterPro" id="IPR046532">
    <property type="entry name" value="DUF6597"/>
</dbReference>
<evidence type="ECO:0000256" key="2">
    <source>
        <dbReference type="ARBA" id="ARBA00023125"/>
    </source>
</evidence>
<dbReference type="PANTHER" id="PTHR46796:SF13">
    <property type="entry name" value="HTH-TYPE TRANSCRIPTIONAL ACTIVATOR RHAS"/>
    <property type="match status" value="1"/>
</dbReference>
<dbReference type="SMART" id="SM00342">
    <property type="entry name" value="HTH_ARAC"/>
    <property type="match status" value="1"/>
</dbReference>
<proteinExistence type="predicted"/>
<dbReference type="InterPro" id="IPR050204">
    <property type="entry name" value="AraC_XylS_family_regulators"/>
</dbReference>
<gene>
    <name evidence="5" type="ORF">GWK08_12790</name>
</gene>
<name>A0A6P0UPA4_9FLAO</name>
<dbReference type="PANTHER" id="PTHR46796">
    <property type="entry name" value="HTH-TYPE TRANSCRIPTIONAL ACTIVATOR RHAS-RELATED"/>
    <property type="match status" value="1"/>
</dbReference>
<organism evidence="5 6">
    <name type="scientific">Leptobacterium flavescens</name>
    <dbReference type="NCBI Taxonomy" id="472055"/>
    <lineage>
        <taxon>Bacteria</taxon>
        <taxon>Pseudomonadati</taxon>
        <taxon>Bacteroidota</taxon>
        <taxon>Flavobacteriia</taxon>
        <taxon>Flavobacteriales</taxon>
        <taxon>Flavobacteriaceae</taxon>
        <taxon>Leptobacterium</taxon>
    </lineage>
</organism>
<dbReference type="GO" id="GO:0043565">
    <property type="term" value="F:sequence-specific DNA binding"/>
    <property type="evidence" value="ECO:0007669"/>
    <property type="project" value="InterPro"/>
</dbReference>
<dbReference type="SUPFAM" id="SSF46689">
    <property type="entry name" value="Homeodomain-like"/>
    <property type="match status" value="2"/>
</dbReference>
<evidence type="ECO:0000256" key="1">
    <source>
        <dbReference type="ARBA" id="ARBA00023015"/>
    </source>
</evidence>
<evidence type="ECO:0000313" key="5">
    <source>
        <dbReference type="EMBL" id="NER14322.1"/>
    </source>
</evidence>
<dbReference type="InterPro" id="IPR009057">
    <property type="entry name" value="Homeodomain-like_sf"/>
</dbReference>
<comment type="caution">
    <text evidence="5">The sequence shown here is derived from an EMBL/GenBank/DDBJ whole genome shotgun (WGS) entry which is preliminary data.</text>
</comment>
<dbReference type="InterPro" id="IPR018060">
    <property type="entry name" value="HTH_AraC"/>
</dbReference>
<keyword evidence="1" id="KW-0805">Transcription regulation</keyword>
<dbReference type="AlphaFoldDB" id="A0A6P0UPA4"/>
<evidence type="ECO:0000313" key="6">
    <source>
        <dbReference type="Proteomes" id="UP000468581"/>
    </source>
</evidence>
<keyword evidence="3" id="KW-0804">Transcription</keyword>
<protein>
    <submittedName>
        <fullName evidence="5">AraC family transcriptional regulator</fullName>
    </submittedName>
</protein>
<dbReference type="EMBL" id="JAABOO010000003">
    <property type="protein sequence ID" value="NER14322.1"/>
    <property type="molecule type" value="Genomic_DNA"/>
</dbReference>
<reference evidence="5 6" key="1">
    <citation type="submission" date="2020-01" db="EMBL/GenBank/DDBJ databases">
        <title>Leptobacterium flavescens.</title>
        <authorList>
            <person name="Wang G."/>
        </authorList>
    </citation>
    <scope>NUCLEOTIDE SEQUENCE [LARGE SCALE GENOMIC DNA]</scope>
    <source>
        <strain evidence="5 6">KCTC 22160</strain>
    </source>
</reference>
<dbReference type="Proteomes" id="UP000468581">
    <property type="component" value="Unassembled WGS sequence"/>
</dbReference>
<feature type="domain" description="HTH araC/xylS-type" evidence="4">
    <location>
        <begin position="163"/>
        <end position="261"/>
    </location>
</feature>
<keyword evidence="6" id="KW-1185">Reference proteome</keyword>
<keyword evidence="2" id="KW-0238">DNA-binding</keyword>
<accession>A0A6P0UPA4</accession>
<dbReference type="RefSeq" id="WP_163607612.1">
    <property type="nucleotide sequence ID" value="NZ_JAABOO010000003.1"/>
</dbReference>
<dbReference type="Pfam" id="PF20240">
    <property type="entry name" value="DUF6597"/>
    <property type="match status" value="1"/>
</dbReference>